<dbReference type="GO" id="GO:0008795">
    <property type="term" value="F:NAD+ synthase activity"/>
    <property type="evidence" value="ECO:0007669"/>
    <property type="project" value="UniProtKB-EC"/>
</dbReference>
<evidence type="ECO:0000256" key="9">
    <source>
        <dbReference type="RuleBase" id="RU003811"/>
    </source>
</evidence>
<accession>A0ABY5R9J1</accession>
<dbReference type="PANTHER" id="PTHR23090:SF9">
    <property type="entry name" value="GLUTAMINE-DEPENDENT NAD(+) SYNTHETASE"/>
    <property type="match status" value="1"/>
</dbReference>
<feature type="binding site" evidence="8">
    <location>
        <position position="149"/>
    </location>
    <ligand>
        <name>deamido-NAD(+)</name>
        <dbReference type="ChEBI" id="CHEBI:58437"/>
        <note>ligand shared between two neighboring subunits</note>
    </ligand>
</feature>
<feature type="binding site" evidence="8">
    <location>
        <begin position="29"/>
        <end position="36"/>
    </location>
    <ligand>
        <name>ATP</name>
        <dbReference type="ChEBI" id="CHEBI:30616"/>
    </ligand>
</feature>
<keyword evidence="5 8" id="KW-0067">ATP-binding</keyword>
<dbReference type="SUPFAM" id="SSF52402">
    <property type="entry name" value="Adenine nucleotide alpha hydrolases-like"/>
    <property type="match status" value="1"/>
</dbReference>
<dbReference type="Pfam" id="PF02540">
    <property type="entry name" value="NAD_synthase"/>
    <property type="match status" value="1"/>
</dbReference>
<proteinExistence type="inferred from homology"/>
<feature type="binding site" description="in other chain" evidence="8">
    <location>
        <begin position="227"/>
        <end position="228"/>
    </location>
    <ligand>
        <name>deamido-NAD(+)</name>
        <dbReference type="ChEBI" id="CHEBI:58437"/>
        <note>ligand shared between two neighboring subunits</note>
    </ligand>
</feature>
<gene>
    <name evidence="8 12" type="primary">nadE</name>
    <name evidence="12" type="ORF">NV226_01770</name>
</gene>
<dbReference type="InterPro" id="IPR003694">
    <property type="entry name" value="NAD_synthase"/>
</dbReference>
<dbReference type="HAMAP" id="MF_00193">
    <property type="entry name" value="NadE_ammonia_dep"/>
    <property type="match status" value="1"/>
</dbReference>
<evidence type="ECO:0000259" key="11">
    <source>
        <dbReference type="Pfam" id="PF02540"/>
    </source>
</evidence>
<comment type="catalytic activity">
    <reaction evidence="8 10">
        <text>deamido-NAD(+) + NH4(+) + ATP = AMP + diphosphate + NAD(+) + H(+)</text>
        <dbReference type="Rhea" id="RHEA:21188"/>
        <dbReference type="ChEBI" id="CHEBI:15378"/>
        <dbReference type="ChEBI" id="CHEBI:28938"/>
        <dbReference type="ChEBI" id="CHEBI:30616"/>
        <dbReference type="ChEBI" id="CHEBI:33019"/>
        <dbReference type="ChEBI" id="CHEBI:57540"/>
        <dbReference type="ChEBI" id="CHEBI:58437"/>
        <dbReference type="ChEBI" id="CHEBI:456215"/>
        <dbReference type="EC" id="6.3.1.5"/>
    </reaction>
</comment>
<evidence type="ECO:0000256" key="3">
    <source>
        <dbReference type="ARBA" id="ARBA00022723"/>
    </source>
</evidence>
<dbReference type="Gene3D" id="3.40.50.620">
    <property type="entry name" value="HUPs"/>
    <property type="match status" value="1"/>
</dbReference>
<feature type="binding site" description="in other chain" evidence="8">
    <location>
        <position position="109"/>
    </location>
    <ligand>
        <name>deamido-NAD(+)</name>
        <dbReference type="ChEBI" id="CHEBI:58437"/>
        <note>ligand shared between two neighboring subunits</note>
    </ligand>
</feature>
<evidence type="ECO:0000313" key="13">
    <source>
        <dbReference type="Proteomes" id="UP001059252"/>
    </source>
</evidence>
<evidence type="ECO:0000256" key="5">
    <source>
        <dbReference type="ARBA" id="ARBA00022840"/>
    </source>
</evidence>
<keyword evidence="7 8" id="KW-0520">NAD</keyword>
<evidence type="ECO:0000256" key="7">
    <source>
        <dbReference type="ARBA" id="ARBA00023027"/>
    </source>
</evidence>
<feature type="binding site" evidence="8">
    <location>
        <position position="180"/>
    </location>
    <ligand>
        <name>ATP</name>
        <dbReference type="ChEBI" id="CHEBI:30616"/>
    </ligand>
</feature>
<keyword evidence="4 8" id="KW-0547">Nucleotide-binding</keyword>
<reference evidence="12" key="1">
    <citation type="submission" date="2022-08" db="EMBL/GenBank/DDBJ databases">
        <title>Complete genome of Mycoplasma iguanae type strain 2327.</title>
        <authorList>
            <person name="Spergser J."/>
        </authorList>
    </citation>
    <scope>NUCLEOTIDE SEQUENCE</scope>
    <source>
        <strain evidence="12">2327</strain>
    </source>
</reference>
<comment type="pathway">
    <text evidence="8">Cofactor biosynthesis; NAD(+) biosynthesis; NAD(+) from deamido-NAD(+) (ammonia route): step 1/1.</text>
</comment>
<protein>
    <recommendedName>
        <fullName evidence="8 10">NH(3)-dependent NAD(+) synthetase</fullName>
        <ecNumber evidence="8 10">6.3.1.5</ecNumber>
    </recommendedName>
</protein>
<name>A0ABY5R9J1_9MOLU</name>
<evidence type="ECO:0000256" key="8">
    <source>
        <dbReference type="HAMAP-Rule" id="MF_00193"/>
    </source>
</evidence>
<sequence>MKLLDYYNYLVKWVQESVKNAKCDGVIVGLSGGIDSSVVAAIAKDAFPNNSLGLIMPIESSDQDLKDAISVVQKLDLSFEIVDLNETFKVMTSHLPVVNKLAIANIKPRLRMTTLYAFAQEKKYLVLGTDNMAEMFLGYFTKYGDGGVDLLPIVHLTKMEVFELAKLIGIPQQIIEKKPSAGLWENQEDEQELGFSYEDFDNYVYNKSSLDRETIKKIELQHQITEHKRKSIPQPEKFLK</sequence>
<keyword evidence="6 8" id="KW-0460">Magnesium</keyword>
<evidence type="ECO:0000313" key="12">
    <source>
        <dbReference type="EMBL" id="UVD81444.1"/>
    </source>
</evidence>
<evidence type="ECO:0000256" key="4">
    <source>
        <dbReference type="ARBA" id="ARBA00022741"/>
    </source>
</evidence>
<dbReference type="NCBIfam" id="TIGR00552">
    <property type="entry name" value="nadE"/>
    <property type="match status" value="1"/>
</dbReference>
<dbReference type="CDD" id="cd00553">
    <property type="entry name" value="NAD_synthase"/>
    <property type="match status" value="1"/>
</dbReference>
<evidence type="ECO:0000256" key="6">
    <source>
        <dbReference type="ARBA" id="ARBA00022842"/>
    </source>
</evidence>
<dbReference type="InterPro" id="IPR014729">
    <property type="entry name" value="Rossmann-like_a/b/a_fold"/>
</dbReference>
<feature type="binding site" evidence="8">
    <location>
        <position position="129"/>
    </location>
    <ligand>
        <name>ATP</name>
        <dbReference type="ChEBI" id="CHEBI:30616"/>
    </ligand>
</feature>
<dbReference type="RefSeq" id="WP_258210618.1">
    <property type="nucleotide sequence ID" value="NZ_CP102734.1"/>
</dbReference>
<feature type="binding site" evidence="8">
    <location>
        <position position="134"/>
    </location>
    <ligand>
        <name>Mg(2+)</name>
        <dbReference type="ChEBI" id="CHEBI:18420"/>
    </ligand>
</feature>
<evidence type="ECO:0000256" key="10">
    <source>
        <dbReference type="RuleBase" id="RU003812"/>
    </source>
</evidence>
<keyword evidence="13" id="KW-1185">Reference proteome</keyword>
<keyword evidence="2 8" id="KW-0436">Ligase</keyword>
<dbReference type="InterPro" id="IPR022926">
    <property type="entry name" value="NH(3)-dep_NAD(+)_synth"/>
</dbReference>
<dbReference type="EC" id="6.3.1.5" evidence="8 10"/>
<dbReference type="EMBL" id="CP102734">
    <property type="protein sequence ID" value="UVD81444.1"/>
    <property type="molecule type" value="Genomic_DNA"/>
</dbReference>
<dbReference type="InterPro" id="IPR022310">
    <property type="entry name" value="NAD/GMP_synthase"/>
</dbReference>
<feature type="domain" description="NAD/GMP synthase" evidence="11">
    <location>
        <begin position="7"/>
        <end position="230"/>
    </location>
</feature>
<feature type="binding site" description="in other chain" evidence="8">
    <location>
        <position position="142"/>
    </location>
    <ligand>
        <name>deamido-NAD(+)</name>
        <dbReference type="ChEBI" id="CHEBI:58437"/>
        <note>ligand shared between two neighboring subunits</note>
    </ligand>
</feature>
<evidence type="ECO:0000256" key="2">
    <source>
        <dbReference type="ARBA" id="ARBA00022598"/>
    </source>
</evidence>
<feature type="binding site" evidence="8">
    <location>
        <position position="158"/>
    </location>
    <ligand>
        <name>ATP</name>
        <dbReference type="ChEBI" id="CHEBI:30616"/>
    </ligand>
</feature>
<comment type="subunit">
    <text evidence="8">Homodimer.</text>
</comment>
<keyword evidence="3 8" id="KW-0479">Metal-binding</keyword>
<feature type="binding site" evidence="8">
    <location>
        <position position="35"/>
    </location>
    <ligand>
        <name>Mg(2+)</name>
        <dbReference type="ChEBI" id="CHEBI:18420"/>
    </ligand>
</feature>
<comment type="function">
    <text evidence="8">Catalyzes the ATP-dependent amidation of deamido-NAD to form NAD. Uses ammonia as a nitrogen source.</text>
</comment>
<evidence type="ECO:0000256" key="1">
    <source>
        <dbReference type="ARBA" id="ARBA00005859"/>
    </source>
</evidence>
<dbReference type="Proteomes" id="UP001059252">
    <property type="component" value="Chromosome"/>
</dbReference>
<organism evidence="12 13">
    <name type="scientific">Mycoplasma iguanae</name>
    <dbReference type="NCBI Taxonomy" id="292461"/>
    <lineage>
        <taxon>Bacteria</taxon>
        <taxon>Bacillati</taxon>
        <taxon>Mycoplasmatota</taxon>
        <taxon>Mollicutes</taxon>
        <taxon>Mycoplasmataceae</taxon>
        <taxon>Mycoplasma</taxon>
    </lineage>
</organism>
<comment type="similarity">
    <text evidence="1 8 9">Belongs to the NAD synthetase family.</text>
</comment>
<dbReference type="PANTHER" id="PTHR23090">
    <property type="entry name" value="NH 3 /GLUTAMINE-DEPENDENT NAD + SYNTHETASE"/>
    <property type="match status" value="1"/>
</dbReference>